<accession>A0A9W9IVM8</accession>
<evidence type="ECO:0000256" key="4">
    <source>
        <dbReference type="ARBA" id="ARBA00023136"/>
    </source>
</evidence>
<dbReference type="Proteomes" id="UP001150879">
    <property type="component" value="Unassembled WGS sequence"/>
</dbReference>
<protein>
    <recommendedName>
        <fullName evidence="7">Rhodopsin domain-containing protein</fullName>
    </recommendedName>
</protein>
<feature type="transmembrane region" description="Helical" evidence="6">
    <location>
        <begin position="198"/>
        <end position="223"/>
    </location>
</feature>
<dbReference type="InterPro" id="IPR052337">
    <property type="entry name" value="SAT4-like"/>
</dbReference>
<feature type="transmembrane region" description="Helical" evidence="6">
    <location>
        <begin position="275"/>
        <end position="294"/>
    </location>
</feature>
<evidence type="ECO:0000256" key="1">
    <source>
        <dbReference type="ARBA" id="ARBA00004141"/>
    </source>
</evidence>
<dbReference type="PANTHER" id="PTHR33048:SF114">
    <property type="entry name" value="MEMBRANE PROTEIN PTH11-LIKE, PUTATIVE (AFU_ORTHOLOGUE AFUA_7G06620)-RELATED"/>
    <property type="match status" value="1"/>
</dbReference>
<comment type="similarity">
    <text evidence="5">Belongs to the SAT4 family.</text>
</comment>
<keyword evidence="9" id="KW-1185">Reference proteome</keyword>
<organism evidence="8 9">
    <name type="scientific">Penicillium cf. griseofulvum</name>
    <dbReference type="NCBI Taxonomy" id="2972120"/>
    <lineage>
        <taxon>Eukaryota</taxon>
        <taxon>Fungi</taxon>
        <taxon>Dikarya</taxon>
        <taxon>Ascomycota</taxon>
        <taxon>Pezizomycotina</taxon>
        <taxon>Eurotiomycetes</taxon>
        <taxon>Eurotiomycetidae</taxon>
        <taxon>Eurotiales</taxon>
        <taxon>Aspergillaceae</taxon>
        <taxon>Penicillium</taxon>
    </lineage>
</organism>
<dbReference type="AlphaFoldDB" id="A0A9W9IVM8"/>
<evidence type="ECO:0000256" key="3">
    <source>
        <dbReference type="ARBA" id="ARBA00022989"/>
    </source>
</evidence>
<evidence type="ECO:0000313" key="9">
    <source>
        <dbReference type="Proteomes" id="UP001150879"/>
    </source>
</evidence>
<comment type="subcellular location">
    <subcellularLocation>
        <location evidence="1">Membrane</location>
        <topology evidence="1">Multi-pass membrane protein</topology>
    </subcellularLocation>
</comment>
<dbReference type="GO" id="GO:0016020">
    <property type="term" value="C:membrane"/>
    <property type="evidence" value="ECO:0007669"/>
    <property type="project" value="UniProtKB-SubCell"/>
</dbReference>
<dbReference type="EMBL" id="JAPQKP010000006">
    <property type="protein sequence ID" value="KAJ5184341.1"/>
    <property type="molecule type" value="Genomic_DNA"/>
</dbReference>
<sequence length="399" mass="43893">GHLKRLSTSFIKTNSFLPINLRSFSSLLIAVSSSVMTGINGSQGPVVQGVCVAFAILTFIVLALRLFSRIYVLGQMGLDDYLIIGACALSWSFIAVTLVAIKHGLGKHIEDVDPTKLVDYAFTVWLSSMFYLATLGFVKTSVLWFYTRLGDRYLTRLSWIMMGVITAQATSFVLVAAFQCRPISMAWTGTGPGKCVTINLFYLCNAALNIVTDILTYTLPIKVIFGLQMPQKQKLILAFILCLGLFACVSSIIRITYIPTMLTSKDSTYAISGAMYWSVIETNVGIFAASIPSFKAIASRFLPRFIGEYNSGKKYGTWSSNNASPRYLSGFGKVDPNSITMDTINCTEDGTMGTKIGATSNSSEERIIPQGKIFTHTEIETTFERNYRASSSSLERARQ</sequence>
<evidence type="ECO:0000313" key="8">
    <source>
        <dbReference type="EMBL" id="KAJ5184341.1"/>
    </source>
</evidence>
<gene>
    <name evidence="8" type="ORF">N7472_009181</name>
</gene>
<reference evidence="8" key="2">
    <citation type="journal article" date="2023" name="IMA Fungus">
        <title>Comparative genomic study of the Penicillium genus elucidates a diverse pangenome and 15 lateral gene transfer events.</title>
        <authorList>
            <person name="Petersen C."/>
            <person name="Sorensen T."/>
            <person name="Nielsen M.R."/>
            <person name="Sondergaard T.E."/>
            <person name="Sorensen J.L."/>
            <person name="Fitzpatrick D.A."/>
            <person name="Frisvad J.C."/>
            <person name="Nielsen K.L."/>
        </authorList>
    </citation>
    <scope>NUCLEOTIDE SEQUENCE</scope>
    <source>
        <strain evidence="8">IBT 16849</strain>
    </source>
</reference>
<keyword evidence="2 6" id="KW-0812">Transmembrane</keyword>
<name>A0A9W9IVM8_9EURO</name>
<reference evidence="8" key="1">
    <citation type="submission" date="2022-11" db="EMBL/GenBank/DDBJ databases">
        <authorList>
            <person name="Petersen C."/>
        </authorList>
    </citation>
    <scope>NUCLEOTIDE SEQUENCE</scope>
    <source>
        <strain evidence="8">IBT 16849</strain>
    </source>
</reference>
<dbReference type="PANTHER" id="PTHR33048">
    <property type="entry name" value="PTH11-LIKE INTEGRAL MEMBRANE PROTEIN (AFU_ORTHOLOGUE AFUA_5G11245)"/>
    <property type="match status" value="1"/>
</dbReference>
<proteinExistence type="inferred from homology"/>
<evidence type="ECO:0000259" key="7">
    <source>
        <dbReference type="Pfam" id="PF20684"/>
    </source>
</evidence>
<evidence type="ECO:0000256" key="6">
    <source>
        <dbReference type="SAM" id="Phobius"/>
    </source>
</evidence>
<feature type="domain" description="Rhodopsin" evidence="7">
    <location>
        <begin position="64"/>
        <end position="299"/>
    </location>
</feature>
<keyword evidence="4 6" id="KW-0472">Membrane</keyword>
<evidence type="ECO:0000256" key="2">
    <source>
        <dbReference type="ARBA" id="ARBA00022692"/>
    </source>
</evidence>
<comment type="caution">
    <text evidence="8">The sequence shown here is derived from an EMBL/GenBank/DDBJ whole genome shotgun (WGS) entry which is preliminary data.</text>
</comment>
<feature type="transmembrane region" description="Helical" evidence="6">
    <location>
        <begin position="46"/>
        <end position="68"/>
    </location>
</feature>
<evidence type="ECO:0000256" key="5">
    <source>
        <dbReference type="ARBA" id="ARBA00038359"/>
    </source>
</evidence>
<keyword evidence="3 6" id="KW-1133">Transmembrane helix</keyword>
<feature type="transmembrane region" description="Helical" evidence="6">
    <location>
        <begin position="157"/>
        <end position="178"/>
    </location>
</feature>
<feature type="transmembrane region" description="Helical" evidence="6">
    <location>
        <begin position="235"/>
        <end position="255"/>
    </location>
</feature>
<feature type="transmembrane region" description="Helical" evidence="6">
    <location>
        <begin position="121"/>
        <end position="145"/>
    </location>
</feature>
<dbReference type="Pfam" id="PF20684">
    <property type="entry name" value="Fung_rhodopsin"/>
    <property type="match status" value="1"/>
</dbReference>
<feature type="non-terminal residue" evidence="8">
    <location>
        <position position="1"/>
    </location>
</feature>
<dbReference type="InterPro" id="IPR049326">
    <property type="entry name" value="Rhodopsin_dom_fungi"/>
</dbReference>
<feature type="transmembrane region" description="Helical" evidence="6">
    <location>
        <begin position="80"/>
        <end position="101"/>
    </location>
</feature>